<proteinExistence type="predicted"/>
<name>A0ABR1TV43_9PEZI</name>
<organism evidence="1 2">
    <name type="scientific">Apiospora phragmitis</name>
    <dbReference type="NCBI Taxonomy" id="2905665"/>
    <lineage>
        <taxon>Eukaryota</taxon>
        <taxon>Fungi</taxon>
        <taxon>Dikarya</taxon>
        <taxon>Ascomycota</taxon>
        <taxon>Pezizomycotina</taxon>
        <taxon>Sordariomycetes</taxon>
        <taxon>Xylariomycetidae</taxon>
        <taxon>Amphisphaeriales</taxon>
        <taxon>Apiosporaceae</taxon>
        <taxon>Apiospora</taxon>
    </lineage>
</organism>
<dbReference type="GeneID" id="92095810"/>
<evidence type="ECO:0000313" key="2">
    <source>
        <dbReference type="Proteomes" id="UP001480595"/>
    </source>
</evidence>
<sequence>MAWPGLLPQGFHITGIHTGPLNPGPRKTVIAYGISQYKTELDSLDPLLIYIHGFFNPVDVDGVLAAGANRFVSPECIGTADWCRTCTGAPRAPGSPTTTRP</sequence>
<keyword evidence="2" id="KW-1185">Reference proteome</keyword>
<accession>A0ABR1TV43</accession>
<dbReference type="Proteomes" id="UP001480595">
    <property type="component" value="Unassembled WGS sequence"/>
</dbReference>
<gene>
    <name evidence="1" type="ORF">PG994_011338</name>
</gene>
<dbReference type="RefSeq" id="XP_066711857.1">
    <property type="nucleotide sequence ID" value="XM_066862747.1"/>
</dbReference>
<protein>
    <submittedName>
        <fullName evidence="1">Uncharacterized protein</fullName>
    </submittedName>
</protein>
<dbReference type="EMBL" id="JAQQWL010000011">
    <property type="protein sequence ID" value="KAK8049608.1"/>
    <property type="molecule type" value="Genomic_DNA"/>
</dbReference>
<evidence type="ECO:0000313" key="1">
    <source>
        <dbReference type="EMBL" id="KAK8049608.1"/>
    </source>
</evidence>
<reference evidence="1 2" key="1">
    <citation type="submission" date="2023-01" db="EMBL/GenBank/DDBJ databases">
        <title>Analysis of 21 Apiospora genomes using comparative genomics revels a genus with tremendous synthesis potential of carbohydrate active enzymes and secondary metabolites.</title>
        <authorList>
            <person name="Sorensen T."/>
        </authorList>
    </citation>
    <scope>NUCLEOTIDE SEQUENCE [LARGE SCALE GENOMIC DNA]</scope>
    <source>
        <strain evidence="1 2">CBS 135458</strain>
    </source>
</reference>
<comment type="caution">
    <text evidence="1">The sequence shown here is derived from an EMBL/GenBank/DDBJ whole genome shotgun (WGS) entry which is preliminary data.</text>
</comment>